<dbReference type="PIRSF" id="PIRSF006648">
    <property type="entry name" value="DrrB"/>
    <property type="match status" value="1"/>
</dbReference>
<keyword evidence="2 5" id="KW-0812">Transmembrane</keyword>
<dbReference type="InterPro" id="IPR000412">
    <property type="entry name" value="ABC_2_transport"/>
</dbReference>
<evidence type="ECO:0000256" key="1">
    <source>
        <dbReference type="ARBA" id="ARBA00004141"/>
    </source>
</evidence>
<keyword evidence="5" id="KW-0813">Transport</keyword>
<gene>
    <name evidence="7" type="ORF">OSSY52_19450</name>
</gene>
<name>A0A7G1G9B5_9BACT</name>
<proteinExistence type="inferred from homology"/>
<feature type="transmembrane region" description="Helical" evidence="5">
    <location>
        <begin position="62"/>
        <end position="78"/>
    </location>
</feature>
<evidence type="ECO:0000256" key="2">
    <source>
        <dbReference type="ARBA" id="ARBA00022692"/>
    </source>
</evidence>
<feature type="transmembrane region" description="Helical" evidence="5">
    <location>
        <begin position="239"/>
        <end position="260"/>
    </location>
</feature>
<comment type="similarity">
    <text evidence="5">Belongs to the ABC-2 integral membrane protein family.</text>
</comment>
<evidence type="ECO:0000313" key="7">
    <source>
        <dbReference type="EMBL" id="BBE31804.1"/>
    </source>
</evidence>
<keyword evidence="4 5" id="KW-0472">Membrane</keyword>
<evidence type="ECO:0000259" key="6">
    <source>
        <dbReference type="PROSITE" id="PS51012"/>
    </source>
</evidence>
<dbReference type="InterPro" id="IPR051784">
    <property type="entry name" value="Nod_factor_ABC_transporter"/>
</dbReference>
<reference evidence="7 8" key="1">
    <citation type="submission" date="2018-06" db="EMBL/GenBank/DDBJ databases">
        <title>Genome sequencing of Oceanotoga sp. sy52.</title>
        <authorList>
            <person name="Mori K."/>
        </authorList>
    </citation>
    <scope>NUCLEOTIDE SEQUENCE [LARGE SCALE GENOMIC DNA]</scope>
    <source>
        <strain evidence="8">sy52</strain>
    </source>
</reference>
<feature type="transmembrane region" description="Helical" evidence="5">
    <location>
        <begin position="181"/>
        <end position="201"/>
    </location>
</feature>
<keyword evidence="5" id="KW-1003">Cell membrane</keyword>
<keyword evidence="3 5" id="KW-1133">Transmembrane helix</keyword>
<dbReference type="RefSeq" id="WP_190614586.1">
    <property type="nucleotide sequence ID" value="NZ_AP018712.1"/>
</dbReference>
<evidence type="ECO:0000256" key="3">
    <source>
        <dbReference type="ARBA" id="ARBA00022989"/>
    </source>
</evidence>
<sequence>MFSKIYIFLKKELLFLIRYPMQFIFEIILPVINMLPAIFLSIYLMSSNHIQSFEKSTGTKNYFVFISIGIVFSIFNSIQEQTGYQLSKEMWMGTLEQIWITPIKKINLILGWIFFSFIKALLYTISSAIILKFIFIYLNINFNVYNLPLFILSVLLLLATSICGGIIMCSITLSIKQVDSFVFLITGVIPLLSGITFPISVLPPKIQIISKILPTTYVFDLIRYSILKSNTIFEPIEELILVLFFIIILMIVSVIIFKLLKRRVEKCGTIYMM</sequence>
<dbReference type="AlphaFoldDB" id="A0A7G1G9B5"/>
<evidence type="ECO:0000256" key="5">
    <source>
        <dbReference type="RuleBase" id="RU361157"/>
    </source>
</evidence>
<dbReference type="PANTHER" id="PTHR43229:SF2">
    <property type="entry name" value="NODULATION PROTEIN J"/>
    <property type="match status" value="1"/>
</dbReference>
<dbReference type="Proteomes" id="UP000516361">
    <property type="component" value="Chromosome"/>
</dbReference>
<keyword evidence="8" id="KW-1185">Reference proteome</keyword>
<feature type="transmembrane region" description="Helical" evidence="5">
    <location>
        <begin position="147"/>
        <end position="175"/>
    </location>
</feature>
<feature type="domain" description="ABC transmembrane type-2" evidence="6">
    <location>
        <begin position="21"/>
        <end position="260"/>
    </location>
</feature>
<comment type="caution">
    <text evidence="5">Lacks conserved residue(s) required for the propagation of feature annotation.</text>
</comment>
<dbReference type="PROSITE" id="PS51012">
    <property type="entry name" value="ABC_TM2"/>
    <property type="match status" value="1"/>
</dbReference>
<protein>
    <recommendedName>
        <fullName evidence="5">Transport permease protein</fullName>
    </recommendedName>
</protein>
<dbReference type="Pfam" id="PF01061">
    <property type="entry name" value="ABC2_membrane"/>
    <property type="match status" value="1"/>
</dbReference>
<dbReference type="GO" id="GO:0140359">
    <property type="term" value="F:ABC-type transporter activity"/>
    <property type="evidence" value="ECO:0007669"/>
    <property type="project" value="InterPro"/>
</dbReference>
<dbReference type="KEGG" id="ocy:OSSY52_19450"/>
<accession>A0A7G1G9B5</accession>
<dbReference type="InParanoid" id="A0A7G1G9B5"/>
<evidence type="ECO:0000313" key="8">
    <source>
        <dbReference type="Proteomes" id="UP000516361"/>
    </source>
</evidence>
<dbReference type="PANTHER" id="PTHR43229">
    <property type="entry name" value="NODULATION PROTEIN J"/>
    <property type="match status" value="1"/>
</dbReference>
<dbReference type="GO" id="GO:0043190">
    <property type="term" value="C:ATP-binding cassette (ABC) transporter complex"/>
    <property type="evidence" value="ECO:0007669"/>
    <property type="project" value="InterPro"/>
</dbReference>
<evidence type="ECO:0000256" key="4">
    <source>
        <dbReference type="ARBA" id="ARBA00023136"/>
    </source>
</evidence>
<organism evidence="7 8">
    <name type="scientific">Tepiditoga spiralis</name>
    <dbReference type="NCBI Taxonomy" id="2108365"/>
    <lineage>
        <taxon>Bacteria</taxon>
        <taxon>Thermotogati</taxon>
        <taxon>Thermotogota</taxon>
        <taxon>Thermotogae</taxon>
        <taxon>Petrotogales</taxon>
        <taxon>Petrotogaceae</taxon>
        <taxon>Tepiditoga</taxon>
    </lineage>
</organism>
<comment type="subcellular location">
    <subcellularLocation>
        <location evidence="5">Cell membrane</location>
        <topology evidence="5">Multi-pass membrane protein</topology>
    </subcellularLocation>
    <subcellularLocation>
        <location evidence="1">Membrane</location>
        <topology evidence="1">Multi-pass membrane protein</topology>
    </subcellularLocation>
</comment>
<dbReference type="EMBL" id="AP018712">
    <property type="protein sequence ID" value="BBE31804.1"/>
    <property type="molecule type" value="Genomic_DNA"/>
</dbReference>
<dbReference type="InterPro" id="IPR013525">
    <property type="entry name" value="ABC2_TM"/>
</dbReference>
<feature type="transmembrane region" description="Helical" evidence="5">
    <location>
        <begin position="21"/>
        <end position="42"/>
    </location>
</feature>
<dbReference type="InterPro" id="IPR047817">
    <property type="entry name" value="ABC2_TM_bact-type"/>
</dbReference>